<dbReference type="InterPro" id="IPR018062">
    <property type="entry name" value="HTH_AraC-typ_CS"/>
</dbReference>
<name>A0ABT8NGC6_9BACL</name>
<evidence type="ECO:0000259" key="4">
    <source>
        <dbReference type="PROSITE" id="PS01124"/>
    </source>
</evidence>
<dbReference type="PANTHER" id="PTHR43280">
    <property type="entry name" value="ARAC-FAMILY TRANSCRIPTIONAL REGULATOR"/>
    <property type="match status" value="1"/>
</dbReference>
<protein>
    <submittedName>
        <fullName evidence="5">AraC family transcriptional regulator</fullName>
    </submittedName>
</protein>
<dbReference type="Pfam" id="PF12833">
    <property type="entry name" value="HTH_18"/>
    <property type="match status" value="1"/>
</dbReference>
<evidence type="ECO:0000256" key="2">
    <source>
        <dbReference type="ARBA" id="ARBA00023125"/>
    </source>
</evidence>
<dbReference type="Gene3D" id="1.10.10.60">
    <property type="entry name" value="Homeodomain-like"/>
    <property type="match status" value="2"/>
</dbReference>
<dbReference type="PANTHER" id="PTHR43280:SF2">
    <property type="entry name" value="HTH-TYPE TRANSCRIPTIONAL REGULATOR EXSA"/>
    <property type="match status" value="1"/>
</dbReference>
<dbReference type="SUPFAM" id="SSF51215">
    <property type="entry name" value="Regulatory protein AraC"/>
    <property type="match status" value="1"/>
</dbReference>
<evidence type="ECO:0000313" key="5">
    <source>
        <dbReference type="EMBL" id="MDN7246943.1"/>
    </source>
</evidence>
<evidence type="ECO:0000256" key="1">
    <source>
        <dbReference type="ARBA" id="ARBA00023015"/>
    </source>
</evidence>
<dbReference type="PROSITE" id="PS01124">
    <property type="entry name" value="HTH_ARAC_FAMILY_2"/>
    <property type="match status" value="1"/>
</dbReference>
<dbReference type="Gene3D" id="2.60.120.10">
    <property type="entry name" value="Jelly Rolls"/>
    <property type="match status" value="1"/>
</dbReference>
<dbReference type="InterPro" id="IPR037923">
    <property type="entry name" value="HTH-like"/>
</dbReference>
<gene>
    <name evidence="5" type="ORF">QWY13_15790</name>
</gene>
<evidence type="ECO:0000313" key="6">
    <source>
        <dbReference type="Proteomes" id="UP001172142"/>
    </source>
</evidence>
<sequence>MHANLTDPPFFFHSAGEIRHSVGNRHLKPLHVHPEACEIMLVLEGQCRFALNQKAYTAGAGAIMLINAGDWHAEASVSGQPFVCLYLSCSGNLIEGWGTNQIRALQASPVHQTPEFERLQSVLTQILEENSSSYANKRQTVGHLLGLFLNVLNRSLAPPFTAESDHRQHVRIAKRFIEENVHTSLTLEHISTEVGLSKYYLAHIFKECTGISPIQYAIQCRIRASQHLLVHSALNIQQIARRTGYKSETHFQQAFKKATGKTPHKYRTANKEASANT</sequence>
<dbReference type="SMART" id="SM00342">
    <property type="entry name" value="HTH_ARAC"/>
    <property type="match status" value="1"/>
</dbReference>
<accession>A0ABT8NGC6</accession>
<dbReference type="InterPro" id="IPR009057">
    <property type="entry name" value="Homeodomain-like_sf"/>
</dbReference>
<keyword evidence="2" id="KW-0238">DNA-binding</keyword>
<dbReference type="PROSITE" id="PS00041">
    <property type="entry name" value="HTH_ARAC_FAMILY_1"/>
    <property type="match status" value="1"/>
</dbReference>
<dbReference type="CDD" id="cd02208">
    <property type="entry name" value="cupin_RmlC-like"/>
    <property type="match status" value="1"/>
</dbReference>
<dbReference type="PRINTS" id="PR00032">
    <property type="entry name" value="HTHARAC"/>
</dbReference>
<organism evidence="5 6">
    <name type="scientific">Planococcus shenhongbingii</name>
    <dbReference type="NCBI Taxonomy" id="3058398"/>
    <lineage>
        <taxon>Bacteria</taxon>
        <taxon>Bacillati</taxon>
        <taxon>Bacillota</taxon>
        <taxon>Bacilli</taxon>
        <taxon>Bacillales</taxon>
        <taxon>Caryophanaceae</taxon>
        <taxon>Planococcus</taxon>
    </lineage>
</organism>
<comment type="caution">
    <text evidence="5">The sequence shown here is derived from an EMBL/GenBank/DDBJ whole genome shotgun (WGS) entry which is preliminary data.</text>
</comment>
<keyword evidence="6" id="KW-1185">Reference proteome</keyword>
<dbReference type="SUPFAM" id="SSF46689">
    <property type="entry name" value="Homeodomain-like"/>
    <property type="match status" value="2"/>
</dbReference>
<dbReference type="Proteomes" id="UP001172142">
    <property type="component" value="Unassembled WGS sequence"/>
</dbReference>
<dbReference type="Pfam" id="PF02311">
    <property type="entry name" value="AraC_binding"/>
    <property type="match status" value="1"/>
</dbReference>
<dbReference type="InterPro" id="IPR003313">
    <property type="entry name" value="AraC-bd"/>
</dbReference>
<keyword evidence="3" id="KW-0804">Transcription</keyword>
<dbReference type="InterPro" id="IPR020449">
    <property type="entry name" value="Tscrpt_reg_AraC-type_HTH"/>
</dbReference>
<proteinExistence type="predicted"/>
<reference evidence="5 6" key="1">
    <citation type="submission" date="2023-07" db="EMBL/GenBank/DDBJ databases">
        <title>Novel species in genus Planococcus.</title>
        <authorList>
            <person name="Ning S."/>
        </authorList>
    </citation>
    <scope>NUCLEOTIDE SEQUENCE [LARGE SCALE GENOMIC DNA]</scope>
    <source>
        <strain evidence="5 6">N017</strain>
    </source>
</reference>
<dbReference type="InterPro" id="IPR014710">
    <property type="entry name" value="RmlC-like_jellyroll"/>
</dbReference>
<dbReference type="RefSeq" id="WP_301857288.1">
    <property type="nucleotide sequence ID" value="NZ_JAUJWU010000005.1"/>
</dbReference>
<keyword evidence="1" id="KW-0805">Transcription regulation</keyword>
<feature type="domain" description="HTH araC/xylS-type" evidence="4">
    <location>
        <begin position="171"/>
        <end position="269"/>
    </location>
</feature>
<dbReference type="EMBL" id="JAUJWU010000005">
    <property type="protein sequence ID" value="MDN7246943.1"/>
    <property type="molecule type" value="Genomic_DNA"/>
</dbReference>
<dbReference type="InterPro" id="IPR018060">
    <property type="entry name" value="HTH_AraC"/>
</dbReference>
<evidence type="ECO:0000256" key="3">
    <source>
        <dbReference type="ARBA" id="ARBA00023163"/>
    </source>
</evidence>